<dbReference type="Pfam" id="PF26002">
    <property type="entry name" value="Beta-barrel_AprE"/>
    <property type="match status" value="1"/>
</dbReference>
<name>A0A381W8U5_9ZZZZ</name>
<keyword evidence="9" id="KW-0175">Coiled coil</keyword>
<dbReference type="InterPro" id="IPR058982">
    <property type="entry name" value="Beta-barrel_AprE"/>
</dbReference>
<comment type="similarity">
    <text evidence="2">Belongs to the membrane fusion protein (MFP) (TC 8.A.1) family.</text>
</comment>
<evidence type="ECO:0000256" key="4">
    <source>
        <dbReference type="ARBA" id="ARBA00022475"/>
    </source>
</evidence>
<dbReference type="InterPro" id="IPR058781">
    <property type="entry name" value="HH_AprE-like"/>
</dbReference>
<dbReference type="EMBL" id="UINC01010906">
    <property type="protein sequence ID" value="SVA48333.1"/>
    <property type="molecule type" value="Genomic_DNA"/>
</dbReference>
<evidence type="ECO:0000256" key="1">
    <source>
        <dbReference type="ARBA" id="ARBA00004377"/>
    </source>
</evidence>
<feature type="domain" description="AprE-like long alpha-helical hairpin" evidence="11">
    <location>
        <begin position="111"/>
        <end position="297"/>
    </location>
</feature>
<accession>A0A381W8U5</accession>
<dbReference type="PRINTS" id="PR01490">
    <property type="entry name" value="RTXTOXIND"/>
</dbReference>
<feature type="coiled-coil region" evidence="9">
    <location>
        <begin position="227"/>
        <end position="261"/>
    </location>
</feature>
<keyword evidence="4" id="KW-1003">Cell membrane</keyword>
<evidence type="ECO:0000256" key="10">
    <source>
        <dbReference type="SAM" id="Phobius"/>
    </source>
</evidence>
<evidence type="ECO:0000256" key="2">
    <source>
        <dbReference type="ARBA" id="ARBA00009477"/>
    </source>
</evidence>
<evidence type="ECO:0000256" key="5">
    <source>
        <dbReference type="ARBA" id="ARBA00022519"/>
    </source>
</evidence>
<evidence type="ECO:0000259" key="12">
    <source>
        <dbReference type="Pfam" id="PF26002"/>
    </source>
</evidence>
<dbReference type="GO" id="GO:0015031">
    <property type="term" value="P:protein transport"/>
    <property type="evidence" value="ECO:0007669"/>
    <property type="project" value="InterPro"/>
</dbReference>
<dbReference type="InterPro" id="IPR010129">
    <property type="entry name" value="T1SS_HlyD"/>
</dbReference>
<keyword evidence="6 10" id="KW-0812">Transmembrane</keyword>
<comment type="subcellular location">
    <subcellularLocation>
        <location evidence="1">Cell inner membrane</location>
        <topology evidence="1">Single-pass membrane protein</topology>
    </subcellularLocation>
</comment>
<protein>
    <recommendedName>
        <fullName evidence="14">Membrane fusion protein biotin-lipoyl like domain-containing protein</fullName>
    </recommendedName>
</protein>
<dbReference type="Pfam" id="PF25994">
    <property type="entry name" value="HH_AprE"/>
    <property type="match status" value="1"/>
</dbReference>
<dbReference type="PANTHER" id="PTHR30386:SF17">
    <property type="entry name" value="ALKALINE PROTEASE SECRETION PROTEIN APRE"/>
    <property type="match status" value="1"/>
</dbReference>
<evidence type="ECO:0000256" key="3">
    <source>
        <dbReference type="ARBA" id="ARBA00022448"/>
    </source>
</evidence>
<evidence type="ECO:0000256" key="6">
    <source>
        <dbReference type="ARBA" id="ARBA00022692"/>
    </source>
</evidence>
<evidence type="ECO:0000256" key="9">
    <source>
        <dbReference type="SAM" id="Coils"/>
    </source>
</evidence>
<sequence length="418" mass="45086">MEPKELSENKSIVASASGVVEDAERYDPGLSAPKKLGMTIFIVIFGFCGSWAAFAPIDGAAVASGFVNVRSYSKVVQHLEGGIISDIFVENGARVQGGQPILELNNTQPLAQLEIVNSQFIALTALETRLMAERDGLDDVNYPGSLSSADTRVREETAAQTEIFRARKAALDGSIEVLRQRIGQLESQVVGLAALKVSKEQLAASYTEELEDVQVLLSQGFSEKTRLRELERNVASFNGEAADLTANIASAEIQIGETQLQILQQDREFQNQVVTELGEVKTNLQDVSERITALEDVVARTTVRAPEAGIVNGLQVHTIGGVISPGMKIVDIVPDGDDLIIEAQVSPIDIDRVAVNQNATIRFSSFGLASVPTIYGQVINLSADRLFDQVSGLPYYQARVEVTPEGMEDLGDLVLMPG</sequence>
<dbReference type="AlphaFoldDB" id="A0A381W8U5"/>
<evidence type="ECO:0000256" key="8">
    <source>
        <dbReference type="ARBA" id="ARBA00023136"/>
    </source>
</evidence>
<proteinExistence type="inferred from homology"/>
<evidence type="ECO:0000313" key="13">
    <source>
        <dbReference type="EMBL" id="SVA48333.1"/>
    </source>
</evidence>
<dbReference type="InterPro" id="IPR050739">
    <property type="entry name" value="MFP"/>
</dbReference>
<feature type="non-terminal residue" evidence="13">
    <location>
        <position position="418"/>
    </location>
</feature>
<organism evidence="13">
    <name type="scientific">marine metagenome</name>
    <dbReference type="NCBI Taxonomy" id="408172"/>
    <lineage>
        <taxon>unclassified sequences</taxon>
        <taxon>metagenomes</taxon>
        <taxon>ecological metagenomes</taxon>
    </lineage>
</organism>
<evidence type="ECO:0000259" key="11">
    <source>
        <dbReference type="Pfam" id="PF25994"/>
    </source>
</evidence>
<feature type="domain" description="AprE-like beta-barrel" evidence="12">
    <location>
        <begin position="339"/>
        <end position="418"/>
    </location>
</feature>
<gene>
    <name evidence="13" type="ORF">METZ01_LOCUS101187</name>
</gene>
<keyword evidence="7 10" id="KW-1133">Transmembrane helix</keyword>
<evidence type="ECO:0008006" key="14">
    <source>
        <dbReference type="Google" id="ProtNLM"/>
    </source>
</evidence>
<dbReference type="GO" id="GO:0005886">
    <property type="term" value="C:plasma membrane"/>
    <property type="evidence" value="ECO:0007669"/>
    <property type="project" value="UniProtKB-SubCell"/>
</dbReference>
<dbReference type="PANTHER" id="PTHR30386">
    <property type="entry name" value="MEMBRANE FUSION SUBUNIT OF EMRAB-TOLC MULTIDRUG EFFLUX PUMP"/>
    <property type="match status" value="1"/>
</dbReference>
<keyword evidence="5" id="KW-0997">Cell inner membrane</keyword>
<keyword evidence="3" id="KW-0813">Transport</keyword>
<evidence type="ECO:0000256" key="7">
    <source>
        <dbReference type="ARBA" id="ARBA00022989"/>
    </source>
</evidence>
<feature type="transmembrane region" description="Helical" evidence="10">
    <location>
        <begin position="36"/>
        <end position="54"/>
    </location>
</feature>
<dbReference type="NCBIfam" id="TIGR01843">
    <property type="entry name" value="type_I_hlyD"/>
    <property type="match status" value="1"/>
</dbReference>
<reference evidence="13" key="1">
    <citation type="submission" date="2018-05" db="EMBL/GenBank/DDBJ databases">
        <authorList>
            <person name="Lanie J.A."/>
            <person name="Ng W.-L."/>
            <person name="Kazmierczak K.M."/>
            <person name="Andrzejewski T.M."/>
            <person name="Davidsen T.M."/>
            <person name="Wayne K.J."/>
            <person name="Tettelin H."/>
            <person name="Glass J.I."/>
            <person name="Rusch D."/>
            <person name="Podicherti R."/>
            <person name="Tsui H.-C.T."/>
            <person name="Winkler M.E."/>
        </authorList>
    </citation>
    <scope>NUCLEOTIDE SEQUENCE</scope>
</reference>
<keyword evidence="8 10" id="KW-0472">Membrane</keyword>